<feature type="transmembrane region" description="Helical" evidence="8">
    <location>
        <begin position="107"/>
        <end position="126"/>
    </location>
</feature>
<dbReference type="Proteomes" id="UP000276776">
    <property type="component" value="Unassembled WGS sequence"/>
</dbReference>
<keyword evidence="7 8" id="KW-0472">Membrane</keyword>
<dbReference type="OrthoDB" id="5579088at2759"/>
<dbReference type="GO" id="GO:0010945">
    <property type="term" value="F:coenzyme A diphosphatase activity"/>
    <property type="evidence" value="ECO:0007669"/>
    <property type="project" value="InterPro"/>
</dbReference>
<dbReference type="AlphaFoldDB" id="A0A0N5CRC0"/>
<evidence type="ECO:0000256" key="4">
    <source>
        <dbReference type="ARBA" id="ARBA00022824"/>
    </source>
</evidence>
<keyword evidence="10" id="KW-1185">Reference proteome</keyword>
<accession>A0A0N5CRC0</accession>
<name>A0A0N5CRC0_THECL</name>
<feature type="transmembrane region" description="Helical" evidence="8">
    <location>
        <begin position="208"/>
        <end position="232"/>
    </location>
</feature>
<dbReference type="GO" id="GO:0034389">
    <property type="term" value="P:lipid droplet organization"/>
    <property type="evidence" value="ECO:0007669"/>
    <property type="project" value="InterPro"/>
</dbReference>
<evidence type="ECO:0000313" key="9">
    <source>
        <dbReference type="EMBL" id="VDM98901.1"/>
    </source>
</evidence>
<evidence type="ECO:0000256" key="5">
    <source>
        <dbReference type="ARBA" id="ARBA00022989"/>
    </source>
</evidence>
<organism evidence="11">
    <name type="scientific">Thelazia callipaeda</name>
    <name type="common">Oriental eyeworm</name>
    <name type="synonym">Parasitic nematode</name>
    <dbReference type="NCBI Taxonomy" id="103827"/>
    <lineage>
        <taxon>Eukaryota</taxon>
        <taxon>Metazoa</taxon>
        <taxon>Ecdysozoa</taxon>
        <taxon>Nematoda</taxon>
        <taxon>Chromadorea</taxon>
        <taxon>Rhabditida</taxon>
        <taxon>Spirurina</taxon>
        <taxon>Spiruromorpha</taxon>
        <taxon>Thelazioidea</taxon>
        <taxon>Thelaziidae</taxon>
        <taxon>Thelazia</taxon>
    </lineage>
</organism>
<dbReference type="InterPro" id="IPR046401">
    <property type="entry name" value="FITM1/2"/>
</dbReference>
<dbReference type="OMA" id="TYRFWYL"/>
<feature type="transmembrane region" description="Helical" evidence="8">
    <location>
        <begin position="44"/>
        <end position="63"/>
    </location>
</feature>
<keyword evidence="5 8" id="KW-1133">Transmembrane helix</keyword>
<dbReference type="GO" id="GO:0019915">
    <property type="term" value="P:lipid storage"/>
    <property type="evidence" value="ECO:0007669"/>
    <property type="project" value="InterPro"/>
</dbReference>
<gene>
    <name evidence="9" type="ORF">TCLT_LOCUS2771</name>
</gene>
<evidence type="ECO:0000256" key="2">
    <source>
        <dbReference type="ARBA" id="ARBA00022692"/>
    </source>
</evidence>
<proteinExistence type="inferred from homology"/>
<dbReference type="PANTHER" id="PTHR23129:SF0">
    <property type="entry name" value="ACYL-COENZYME A DIPHOSPHATASE FITM2"/>
    <property type="match status" value="1"/>
</dbReference>
<keyword evidence="4" id="KW-0256">Endoplasmic reticulum</keyword>
<comment type="subcellular location">
    <subcellularLocation>
        <location evidence="1">Endoplasmic reticulum membrane</location>
        <topology evidence="1">Multi-pass membrane protein</topology>
    </subcellularLocation>
</comment>
<evidence type="ECO:0000256" key="7">
    <source>
        <dbReference type="ARBA" id="ARBA00023136"/>
    </source>
</evidence>
<evidence type="ECO:0000256" key="1">
    <source>
        <dbReference type="ARBA" id="ARBA00004477"/>
    </source>
</evidence>
<keyword evidence="2 8" id="KW-0812">Transmembrane</keyword>
<evidence type="ECO:0000256" key="6">
    <source>
        <dbReference type="ARBA" id="ARBA00023098"/>
    </source>
</evidence>
<evidence type="ECO:0000256" key="3">
    <source>
        <dbReference type="ARBA" id="ARBA00022801"/>
    </source>
</evidence>
<dbReference type="WBParaSite" id="TCLT_0000277001-mRNA-1">
    <property type="protein sequence ID" value="TCLT_0000277001-mRNA-1"/>
    <property type="gene ID" value="TCLT_0000277001"/>
</dbReference>
<dbReference type="EMBL" id="UYYF01000687">
    <property type="protein sequence ID" value="VDM98901.1"/>
    <property type="molecule type" value="Genomic_DNA"/>
</dbReference>
<evidence type="ECO:0000313" key="11">
    <source>
        <dbReference type="WBParaSite" id="TCLT_0000277001-mRNA-1"/>
    </source>
</evidence>
<evidence type="ECO:0000313" key="10">
    <source>
        <dbReference type="Proteomes" id="UP000276776"/>
    </source>
</evidence>
<dbReference type="GO" id="GO:0005789">
    <property type="term" value="C:endoplasmic reticulum membrane"/>
    <property type="evidence" value="ECO:0007669"/>
    <property type="project" value="UniProtKB-SubCell"/>
</dbReference>
<protein>
    <submittedName>
        <fullName evidence="11">Fat storage-inducing transmembrane protein 2</fullName>
    </submittedName>
</protein>
<dbReference type="PANTHER" id="PTHR23129">
    <property type="entry name" value="ACYL-COENZYME A DIPHOSPHATASE FITM2"/>
    <property type="match status" value="1"/>
</dbReference>
<dbReference type="STRING" id="103827.A0A0N5CRC0"/>
<evidence type="ECO:0000256" key="8">
    <source>
        <dbReference type="SAM" id="Phobius"/>
    </source>
</evidence>
<keyword evidence="6" id="KW-0443">Lipid metabolism</keyword>
<dbReference type="GO" id="GO:0008654">
    <property type="term" value="P:phospholipid biosynthetic process"/>
    <property type="evidence" value="ECO:0007669"/>
    <property type="project" value="TreeGrafter"/>
</dbReference>
<reference evidence="11" key="1">
    <citation type="submission" date="2017-02" db="UniProtKB">
        <authorList>
            <consortium name="WormBaseParasite"/>
        </authorList>
    </citation>
    <scope>IDENTIFICATION</scope>
</reference>
<keyword evidence="3" id="KW-0378">Hydrolase</keyword>
<feature type="transmembrane region" description="Helical" evidence="8">
    <location>
        <begin position="238"/>
        <end position="256"/>
    </location>
</feature>
<sequence>MPARNQKQQNTRQHSNVAEFCDICFGISVQFARKCLYLRTDRKAVFHFLAVLLLSLTAIFVRFPDHYYFVQKDNILNHYFVKLSWFWTCIVVCPFIWHVSVATGQSLFGIILNLSRMVVATITWYYCTHGFSIFERMTGYCHGSKLSPRSSCAGDGGKWVPGFDISGHCFILIYSILIMCEEALAFRHITFSHRSQRTPVQNENLIKIYFLSMCALHLLWDFELLISALYYHHIIHKIMGSLVAILCWYFTYHVWFRKFGVPPLPWQPRKVSR</sequence>
<dbReference type="Pfam" id="PF10261">
    <property type="entry name" value="FIT"/>
    <property type="match status" value="1"/>
</dbReference>
<dbReference type="HAMAP" id="MF_03230">
    <property type="entry name" value="FITM2"/>
    <property type="match status" value="1"/>
</dbReference>
<feature type="transmembrane region" description="Helical" evidence="8">
    <location>
        <begin position="165"/>
        <end position="187"/>
    </location>
</feature>
<reference evidence="9 10" key="2">
    <citation type="submission" date="2018-11" db="EMBL/GenBank/DDBJ databases">
        <authorList>
            <consortium name="Pathogen Informatics"/>
        </authorList>
    </citation>
    <scope>NUCLEOTIDE SEQUENCE [LARGE SCALE GENOMIC DNA]</scope>
</reference>
<dbReference type="InterPro" id="IPR019388">
    <property type="entry name" value="FIT"/>
</dbReference>
<feature type="transmembrane region" description="Helical" evidence="8">
    <location>
        <begin position="83"/>
        <end position="100"/>
    </location>
</feature>